<proteinExistence type="predicted"/>
<keyword evidence="2" id="KW-0378">Hydrolase</keyword>
<feature type="signal peptide" evidence="1">
    <location>
        <begin position="1"/>
        <end position="22"/>
    </location>
</feature>
<name>A9WGV5_CHLAA</name>
<evidence type="ECO:0000313" key="3">
    <source>
        <dbReference type="Proteomes" id="UP000002008"/>
    </source>
</evidence>
<dbReference type="GO" id="GO:0004553">
    <property type="term" value="F:hydrolase activity, hydrolyzing O-glycosyl compounds"/>
    <property type="evidence" value="ECO:0000318"/>
    <property type="project" value="GO_Central"/>
</dbReference>
<organism evidence="2 3">
    <name type="scientific">Chloroflexus aurantiacus (strain ATCC 29366 / DSM 635 / J-10-fl)</name>
    <dbReference type="NCBI Taxonomy" id="324602"/>
    <lineage>
        <taxon>Bacteria</taxon>
        <taxon>Bacillati</taxon>
        <taxon>Chloroflexota</taxon>
        <taxon>Chloroflexia</taxon>
        <taxon>Chloroflexales</taxon>
        <taxon>Chloroflexineae</taxon>
        <taxon>Chloroflexaceae</taxon>
        <taxon>Chloroflexus</taxon>
    </lineage>
</organism>
<dbReference type="InterPro" id="IPR017853">
    <property type="entry name" value="GH"/>
</dbReference>
<dbReference type="RefSeq" id="WP_012258924.1">
    <property type="nucleotide sequence ID" value="NC_010175.1"/>
</dbReference>
<evidence type="ECO:0000313" key="2">
    <source>
        <dbReference type="EMBL" id="ABY36271.1"/>
    </source>
</evidence>
<dbReference type="PANTHER" id="PTHR12631:SF10">
    <property type="entry name" value="BETA-XYLOSIDASE-LIKE PROTEIN-RELATED"/>
    <property type="match status" value="1"/>
</dbReference>
<accession>A9WGV5</accession>
<dbReference type="PATRIC" id="fig|324602.8.peg.3476"/>
<dbReference type="STRING" id="324602.Caur_3072"/>
<dbReference type="CAZy" id="GH39">
    <property type="family name" value="Glycoside Hydrolase Family 39"/>
</dbReference>
<dbReference type="EnsemblBacteria" id="ABY36271">
    <property type="protein sequence ID" value="ABY36271"/>
    <property type="gene ID" value="Caur_3072"/>
</dbReference>
<dbReference type="HOGENOM" id="CLU_019088_0_0_0"/>
<reference evidence="3" key="1">
    <citation type="journal article" date="2011" name="BMC Genomics">
        <title>Complete genome sequence of the filamentous anoxygenic phototrophic bacterium Chloroflexus aurantiacus.</title>
        <authorList>
            <person name="Tang K.H."/>
            <person name="Barry K."/>
            <person name="Chertkov O."/>
            <person name="Dalin E."/>
            <person name="Han C.S."/>
            <person name="Hauser L.J."/>
            <person name="Honchak B.M."/>
            <person name="Karbach L.E."/>
            <person name="Land M.L."/>
            <person name="Lapidus A."/>
            <person name="Larimer F.W."/>
            <person name="Mikhailova N."/>
            <person name="Pitluck S."/>
            <person name="Pierson B.K."/>
            <person name="Blankenship R.E."/>
        </authorList>
    </citation>
    <scope>NUCLEOTIDE SEQUENCE [LARGE SCALE GENOMIC DNA]</scope>
    <source>
        <strain evidence="3">ATCC 29366 / DSM 635 / J-10-fl</strain>
    </source>
</reference>
<gene>
    <name evidence="2" type="ordered locus">Caur_3072</name>
</gene>
<dbReference type="InParanoid" id="A9WGV5"/>
<dbReference type="AlphaFoldDB" id="A9WGV5"/>
<dbReference type="InterPro" id="IPR051923">
    <property type="entry name" value="Glycosyl_Hydrolase_39"/>
</dbReference>
<dbReference type="Gene3D" id="3.20.20.80">
    <property type="entry name" value="Glycosidases"/>
    <property type="match status" value="1"/>
</dbReference>
<keyword evidence="1" id="KW-0732">Signal</keyword>
<evidence type="ECO:0000256" key="1">
    <source>
        <dbReference type="SAM" id="SignalP"/>
    </source>
</evidence>
<dbReference type="KEGG" id="cau:Caur_3072"/>
<protein>
    <submittedName>
        <fullName evidence="2">Glycosyl hydrolase 53 domain protein</fullName>
    </submittedName>
</protein>
<feature type="chain" id="PRO_5002744015" evidence="1">
    <location>
        <begin position="23"/>
        <end position="560"/>
    </location>
</feature>
<dbReference type="Proteomes" id="UP000002008">
    <property type="component" value="Chromosome"/>
</dbReference>
<dbReference type="PANTHER" id="PTHR12631">
    <property type="entry name" value="ALPHA-L-IDURONIDASE"/>
    <property type="match status" value="1"/>
</dbReference>
<dbReference type="eggNOG" id="COG3693">
    <property type="taxonomic scope" value="Bacteria"/>
</dbReference>
<dbReference type="EMBL" id="CP000909">
    <property type="protein sequence ID" value="ABY36271.1"/>
    <property type="molecule type" value="Genomic_DNA"/>
</dbReference>
<dbReference type="SUPFAM" id="SSF51445">
    <property type="entry name" value="(Trans)glycosidases"/>
    <property type="match status" value="1"/>
</dbReference>
<sequence length="560" mass="61079">MRQLTGPCRLVLLCLVAGLLCADALIPHDRVTQPFAIRALAESRAVGINSHLTTRYPDSATMPIPAAILADLGVQWVREDLHWHRIQPDPATWDWTFSDAALSALHRQRLQVLAVLGPAVGWATPDPTDHPNHISFAAPDEAAFVAYVAAVVQRYRHVVKHWQVWNEPDQALFWRPAPDPEQYTRLLTATARTIRAIDPTATIVLGGINPFETSFLRAIAAYGGWHAFDVIAIHPYVDPLNPVEGNLIAAADGVRAIAARYGWKPVWATEVGWASGASDRDPLALIDAAQQAAYLPQAYYALWQGGVSHVFWYALKDDPHNTYGLFAYGSGRADFSRAKPVAAALRDLAASMPTVDAAMPVTTIHLLDRQVAWQRPAQPNGSIRQAQDGLHIAYRFTTRANDYVAFELREPIALPAHTRALMVRLSGDGSAHHLRLWVRDAEGERFALTVGMIGPEADQVLSAPIGYRALQYGYVSGEGNRRPDAPLALQAIVVDDQYDGWSGVGELIIGEIAALVGEAGDGSYYTLPVGDTRPGTASEMTVKITAGAAVWLRHTIPATR</sequence>
<keyword evidence="3" id="KW-1185">Reference proteome</keyword>